<name>A0ABT5F4Z5_9BACT</name>
<reference evidence="1 2" key="1">
    <citation type="submission" date="2022-11" db="EMBL/GenBank/DDBJ databases">
        <title>Minimal conservation of predation-associated metabolite biosynthetic gene clusters underscores biosynthetic potential of Myxococcota including descriptions for ten novel species: Archangium lansinium sp. nov., Myxococcus landrumus sp. nov., Nannocystis bai.</title>
        <authorList>
            <person name="Ahearne A."/>
            <person name="Stevens C."/>
            <person name="Dowd S."/>
        </authorList>
    </citation>
    <scope>NUCLEOTIDE SEQUENCE [LARGE SCALE GENOMIC DNA]</scope>
    <source>
        <strain evidence="1 2">RJM3</strain>
    </source>
</reference>
<evidence type="ECO:0000313" key="2">
    <source>
        <dbReference type="Proteomes" id="UP001221411"/>
    </source>
</evidence>
<dbReference type="RefSeq" id="WP_271926984.1">
    <property type="nucleotide sequence ID" value="NZ_JAQNDO010000001.1"/>
</dbReference>
<organism evidence="1 2">
    <name type="scientific">Polyangium mundeleinium</name>
    <dbReference type="NCBI Taxonomy" id="2995306"/>
    <lineage>
        <taxon>Bacteria</taxon>
        <taxon>Pseudomonadati</taxon>
        <taxon>Myxococcota</taxon>
        <taxon>Polyangia</taxon>
        <taxon>Polyangiales</taxon>
        <taxon>Polyangiaceae</taxon>
        <taxon>Polyangium</taxon>
    </lineage>
</organism>
<accession>A0ABT5F4Z5</accession>
<proteinExistence type="predicted"/>
<dbReference type="EMBL" id="JAQNDO010000001">
    <property type="protein sequence ID" value="MDC0748166.1"/>
    <property type="molecule type" value="Genomic_DNA"/>
</dbReference>
<sequence>MAIPEAEKQFIQAAYESIAKVSNPAAHPGVLVPREQDAVPV</sequence>
<keyword evidence="2" id="KW-1185">Reference proteome</keyword>
<comment type="caution">
    <text evidence="1">The sequence shown here is derived from an EMBL/GenBank/DDBJ whole genome shotgun (WGS) entry which is preliminary data.</text>
</comment>
<protein>
    <submittedName>
        <fullName evidence="1">Uncharacterized protein</fullName>
    </submittedName>
</protein>
<evidence type="ECO:0000313" key="1">
    <source>
        <dbReference type="EMBL" id="MDC0748166.1"/>
    </source>
</evidence>
<gene>
    <name evidence="1" type="ORF">POL67_42960</name>
</gene>
<dbReference type="Proteomes" id="UP001221411">
    <property type="component" value="Unassembled WGS sequence"/>
</dbReference>